<feature type="signal peptide" evidence="2">
    <location>
        <begin position="1"/>
        <end position="19"/>
    </location>
</feature>
<evidence type="ECO:0000313" key="3">
    <source>
        <dbReference type="EMBL" id="KAH0822009.1"/>
    </source>
</evidence>
<dbReference type="AlphaFoldDB" id="A0A8J6LGP8"/>
<proteinExistence type="predicted"/>
<evidence type="ECO:0000313" key="4">
    <source>
        <dbReference type="Proteomes" id="UP000719412"/>
    </source>
</evidence>
<feature type="region of interest" description="Disordered" evidence="1">
    <location>
        <begin position="44"/>
        <end position="85"/>
    </location>
</feature>
<keyword evidence="2" id="KW-0732">Signal</keyword>
<dbReference type="Proteomes" id="UP000719412">
    <property type="component" value="Unassembled WGS sequence"/>
</dbReference>
<dbReference type="EMBL" id="JABDTM020004866">
    <property type="protein sequence ID" value="KAH0822009.1"/>
    <property type="molecule type" value="Genomic_DNA"/>
</dbReference>
<organism evidence="3 4">
    <name type="scientific">Tenebrio molitor</name>
    <name type="common">Yellow mealworm beetle</name>
    <dbReference type="NCBI Taxonomy" id="7067"/>
    <lineage>
        <taxon>Eukaryota</taxon>
        <taxon>Metazoa</taxon>
        <taxon>Ecdysozoa</taxon>
        <taxon>Arthropoda</taxon>
        <taxon>Hexapoda</taxon>
        <taxon>Insecta</taxon>
        <taxon>Pterygota</taxon>
        <taxon>Neoptera</taxon>
        <taxon>Endopterygota</taxon>
        <taxon>Coleoptera</taxon>
        <taxon>Polyphaga</taxon>
        <taxon>Cucujiformia</taxon>
        <taxon>Tenebrionidae</taxon>
        <taxon>Tenebrio</taxon>
    </lineage>
</organism>
<evidence type="ECO:0000256" key="2">
    <source>
        <dbReference type="SAM" id="SignalP"/>
    </source>
</evidence>
<gene>
    <name evidence="3" type="ORF">GEV33_000782</name>
</gene>
<comment type="caution">
    <text evidence="3">The sequence shown here is derived from an EMBL/GenBank/DDBJ whole genome shotgun (WGS) entry which is preliminary data.</text>
</comment>
<reference evidence="3" key="1">
    <citation type="journal article" date="2020" name="J Insects Food Feed">
        <title>The yellow mealworm (Tenebrio molitor) genome: a resource for the emerging insects as food and feed industry.</title>
        <authorList>
            <person name="Eriksson T."/>
            <person name="Andere A."/>
            <person name="Kelstrup H."/>
            <person name="Emery V."/>
            <person name="Picard C."/>
        </authorList>
    </citation>
    <scope>NUCLEOTIDE SEQUENCE</scope>
    <source>
        <strain evidence="3">Stoneville</strain>
        <tissue evidence="3">Whole head</tissue>
    </source>
</reference>
<name>A0A8J6LGP8_TENMO</name>
<keyword evidence="4" id="KW-1185">Reference proteome</keyword>
<sequence length="133" mass="15392">MLFYKIIILAFTLINSRLCYPIAQEQLPDTPYYVKPLNLNEQSEQTNLEAKVQDRKATEENSVSFDDLLDSFGDNSDQTDENETSTVNTRTGFYFLLDWNSFLDIDDQLGRRVNLRFQPKVGDPKRFLSVSVP</sequence>
<reference evidence="3" key="2">
    <citation type="submission" date="2021-08" db="EMBL/GenBank/DDBJ databases">
        <authorList>
            <person name="Eriksson T."/>
        </authorList>
    </citation>
    <scope>NUCLEOTIDE SEQUENCE</scope>
    <source>
        <strain evidence="3">Stoneville</strain>
        <tissue evidence="3">Whole head</tissue>
    </source>
</reference>
<protein>
    <submittedName>
        <fullName evidence="3">Uncharacterized protein</fullName>
    </submittedName>
</protein>
<feature type="chain" id="PRO_5035290670" evidence="2">
    <location>
        <begin position="20"/>
        <end position="133"/>
    </location>
</feature>
<accession>A0A8J6LGP8</accession>
<evidence type="ECO:0000256" key="1">
    <source>
        <dbReference type="SAM" id="MobiDB-lite"/>
    </source>
</evidence>